<dbReference type="PANTHER" id="PTHR38116:SF5">
    <property type="entry name" value="BZIP DOMAIN-CONTAINING PROTEIN"/>
    <property type="match status" value="1"/>
</dbReference>
<dbReference type="PANTHER" id="PTHR38116">
    <property type="entry name" value="CHROMOSOME 7, WHOLE GENOME SHOTGUN SEQUENCE"/>
    <property type="match status" value="1"/>
</dbReference>
<evidence type="ECO:0000313" key="2">
    <source>
        <dbReference type="Proteomes" id="UP000197666"/>
    </source>
</evidence>
<sequence length="336" mass="38162">MKARVAPPQSADPHVIYVAEKLPGDDWHGISDAKERRRRQNRLNQRVRRYKARLAQAGSIASNGQSHPVITPTRSTLNIESIGQLQSTQPYPGQIVEPEVTTLTRLPAGHNGSEDSNETIIRNTTSPQAEVDALCSENPHRDKANILLQRIAEFHSSYQLNCPQADHLLSLTRMNVHRAFVANMATLGITWEWMKDDSISPFSLGRPGHDLAVLPDSLRPTELQRRSPHHTWIDLFPCPIMRNNLIRVGDDWDDEELCTDIMGFWDGTSTGPFGLIIWGEPSDPRSWEITEGFLKKWGRLVHGCVDLMWSTNHWRAKRGERPLFSMTKVYRQLGQT</sequence>
<dbReference type="OrthoDB" id="2245989at2759"/>
<dbReference type="Proteomes" id="UP000197666">
    <property type="component" value="Unassembled WGS sequence"/>
</dbReference>
<name>A0A254UN78_ASPNG</name>
<dbReference type="VEuPathDB" id="FungiDB:M747DRAFT_286874"/>
<proteinExistence type="predicted"/>
<gene>
    <name evidence="1" type="ORF">CAN33_0031720</name>
</gene>
<dbReference type="Pfam" id="PF11905">
    <property type="entry name" value="DUF3425"/>
    <property type="match status" value="1"/>
</dbReference>
<dbReference type="VEuPathDB" id="FungiDB:ASPNIDRAFT2_1112218"/>
<dbReference type="VEuPathDB" id="FungiDB:An11g07790"/>
<organism evidence="1 2">
    <name type="scientific">Aspergillus niger</name>
    <dbReference type="NCBI Taxonomy" id="5061"/>
    <lineage>
        <taxon>Eukaryota</taxon>
        <taxon>Fungi</taxon>
        <taxon>Dikarya</taxon>
        <taxon>Ascomycota</taxon>
        <taxon>Pezizomycotina</taxon>
        <taxon>Eurotiomycetes</taxon>
        <taxon>Eurotiomycetidae</taxon>
        <taxon>Eurotiales</taxon>
        <taxon>Aspergillaceae</taxon>
        <taxon>Aspergillus</taxon>
        <taxon>Aspergillus subgen. Circumdati</taxon>
    </lineage>
</organism>
<dbReference type="InterPro" id="IPR021833">
    <property type="entry name" value="DUF3425"/>
</dbReference>
<accession>A0A254UN78</accession>
<comment type="caution">
    <text evidence="1">The sequence shown here is derived from an EMBL/GenBank/DDBJ whole genome shotgun (WGS) entry which is preliminary data.</text>
</comment>
<reference evidence="2" key="1">
    <citation type="submission" date="2018-10" db="EMBL/GenBank/DDBJ databases">
        <title>FDA dAtabase for Regulatory Grade micrObial Sequences (FDA-ARGOS): Supporting development and validation of Infectious Disease Dx tests.</title>
        <authorList>
            <person name="Kerrigan L."/>
            <person name="Tallon L."/>
            <person name="Sadzewicz L."/>
            <person name="Sengamalay N."/>
            <person name="Ott S."/>
            <person name="Godinez A."/>
            <person name="Nagaraj S."/>
            <person name="Vavikolanu K."/>
            <person name="Nadendla S."/>
            <person name="George J."/>
            <person name="Sichtig H."/>
        </authorList>
    </citation>
    <scope>NUCLEOTIDE SEQUENCE [LARGE SCALE GENOMIC DNA]</scope>
    <source>
        <strain evidence="2">FDAARGOS_311</strain>
    </source>
</reference>
<evidence type="ECO:0000313" key="1">
    <source>
        <dbReference type="EMBL" id="TPR04835.1"/>
    </source>
</evidence>
<dbReference type="AlphaFoldDB" id="A0A254UN78"/>
<protein>
    <submittedName>
        <fullName evidence="1">Pyridine nucleotide-disulfide oxidoreductase family protein</fullName>
    </submittedName>
</protein>
<dbReference type="VEuPathDB" id="FungiDB:ATCC64974_92980"/>
<dbReference type="EMBL" id="NKJJ02000002">
    <property type="protein sequence ID" value="TPR04835.1"/>
    <property type="molecule type" value="Genomic_DNA"/>
</dbReference>